<proteinExistence type="predicted"/>
<dbReference type="Gene3D" id="1.10.3300.10">
    <property type="entry name" value="Jann2411-like domain"/>
    <property type="match status" value="1"/>
</dbReference>
<name>A0A7K1V6X1_9NOCA</name>
<evidence type="ECO:0000313" key="2">
    <source>
        <dbReference type="EMBL" id="MVU82287.1"/>
    </source>
</evidence>
<dbReference type="SUPFAM" id="SSF160904">
    <property type="entry name" value="Jann2411-like"/>
    <property type="match status" value="1"/>
</dbReference>
<feature type="domain" description="Zinc finger CGNR" evidence="1">
    <location>
        <begin position="110"/>
        <end position="138"/>
    </location>
</feature>
<dbReference type="InterPro" id="IPR021005">
    <property type="entry name" value="Znf_CGNR"/>
</dbReference>
<accession>A0A7K1V6X1</accession>
<dbReference type="AlphaFoldDB" id="A0A7K1V6X1"/>
<dbReference type="InterPro" id="IPR010852">
    <property type="entry name" value="ABATE"/>
</dbReference>
<dbReference type="PANTHER" id="PTHR35525:SF3">
    <property type="entry name" value="BLL6575 PROTEIN"/>
    <property type="match status" value="1"/>
</dbReference>
<reference evidence="2 3" key="1">
    <citation type="submission" date="2019-12" db="EMBL/GenBank/DDBJ databases">
        <title>Nocardia sp. nov. ET3-3 isolated from soil.</title>
        <authorList>
            <person name="Kanchanasin P."/>
            <person name="Tanasupawat S."/>
            <person name="Yuki M."/>
            <person name="Kudo T."/>
        </authorList>
    </citation>
    <scope>NUCLEOTIDE SEQUENCE [LARGE SCALE GENOMIC DNA]</scope>
    <source>
        <strain evidence="2 3">ET3-3</strain>
    </source>
</reference>
<gene>
    <name evidence="2" type="ORF">GPX89_34255</name>
</gene>
<evidence type="ECO:0000313" key="3">
    <source>
        <dbReference type="Proteomes" id="UP000466794"/>
    </source>
</evidence>
<dbReference type="Proteomes" id="UP000466794">
    <property type="component" value="Unassembled WGS sequence"/>
</dbReference>
<organism evidence="2 3">
    <name type="scientific">Nocardia terrae</name>
    <dbReference type="NCBI Taxonomy" id="2675851"/>
    <lineage>
        <taxon>Bacteria</taxon>
        <taxon>Bacillati</taxon>
        <taxon>Actinomycetota</taxon>
        <taxon>Actinomycetes</taxon>
        <taxon>Mycobacteriales</taxon>
        <taxon>Nocardiaceae</taxon>
        <taxon>Nocardia</taxon>
    </lineage>
</organism>
<protein>
    <recommendedName>
        <fullName evidence="1">Zinc finger CGNR domain-containing protein</fullName>
    </recommendedName>
</protein>
<keyword evidence="3" id="KW-1185">Reference proteome</keyword>
<sequence length="145" mass="15720">MSLADQSKEGTVSRMCAAVPHFAALEPALSEFGKLMTREPRLRAMVSAAARGDLDEACDILNVMLEAAGATVRVRRAPTGWALTTTDVAVSPAECVSSLAHLIAADGWRRIKVCEKPSCTEAFIDRTNGGTRRFCDSHRRNMGRQ</sequence>
<dbReference type="PANTHER" id="PTHR35525">
    <property type="entry name" value="BLL6575 PROTEIN"/>
    <property type="match status" value="1"/>
</dbReference>
<dbReference type="Pfam" id="PF11706">
    <property type="entry name" value="zf-CGNR"/>
    <property type="match status" value="1"/>
</dbReference>
<evidence type="ECO:0000259" key="1">
    <source>
        <dbReference type="Pfam" id="PF11706"/>
    </source>
</evidence>
<dbReference type="InterPro" id="IPR023286">
    <property type="entry name" value="ABATE_dom_sf"/>
</dbReference>
<comment type="caution">
    <text evidence="2">The sequence shown here is derived from an EMBL/GenBank/DDBJ whole genome shotgun (WGS) entry which is preliminary data.</text>
</comment>
<dbReference type="EMBL" id="WRPP01000008">
    <property type="protein sequence ID" value="MVU82287.1"/>
    <property type="molecule type" value="Genomic_DNA"/>
</dbReference>